<dbReference type="AlphaFoldDB" id="A0A9N9AD06"/>
<keyword evidence="2" id="KW-1185">Reference proteome</keyword>
<proteinExistence type="predicted"/>
<reference evidence="1" key="1">
    <citation type="submission" date="2021-06" db="EMBL/GenBank/DDBJ databases">
        <authorList>
            <person name="Kallberg Y."/>
            <person name="Tangrot J."/>
            <person name="Rosling A."/>
        </authorList>
    </citation>
    <scope>NUCLEOTIDE SEQUENCE</scope>
    <source>
        <strain evidence="1">MT106</strain>
    </source>
</reference>
<name>A0A9N9AD06_9GLOM</name>
<sequence length="284" mass="32703">MTNDQLIAELKAKQKSGKIKPSQIKKSQFRNMTKEKSLEQIQAELNSLKEKLKGQDPSLLIKARQELITITKQLQELFPSEQLPVSQLLTKLIAEKNALEMALFEKRLDSLKEFSHYQERLKDLENSELVEITQLKKENQQLLEKLSKARAILRKDNFKDDNPFWEENTLTKALILLAIFGIGALQESLTNYVKAPLENKANDLQQQLESKFKEFKEHNKAFQTTEWIDIGLKPEDSAFAKWLEREGYTALAVLNEEDANSLRAEYQVSLNNPQPAPINPIINN</sequence>
<organism evidence="1 2">
    <name type="scientific">Ambispora gerdemannii</name>
    <dbReference type="NCBI Taxonomy" id="144530"/>
    <lineage>
        <taxon>Eukaryota</taxon>
        <taxon>Fungi</taxon>
        <taxon>Fungi incertae sedis</taxon>
        <taxon>Mucoromycota</taxon>
        <taxon>Glomeromycotina</taxon>
        <taxon>Glomeromycetes</taxon>
        <taxon>Archaeosporales</taxon>
        <taxon>Ambisporaceae</taxon>
        <taxon>Ambispora</taxon>
    </lineage>
</organism>
<protein>
    <submittedName>
        <fullName evidence="1">2414_t:CDS:1</fullName>
    </submittedName>
</protein>
<dbReference type="Proteomes" id="UP000789831">
    <property type="component" value="Unassembled WGS sequence"/>
</dbReference>
<accession>A0A9N9AD06</accession>
<dbReference type="EMBL" id="CAJVPL010000774">
    <property type="protein sequence ID" value="CAG8528488.1"/>
    <property type="molecule type" value="Genomic_DNA"/>
</dbReference>
<comment type="caution">
    <text evidence="1">The sequence shown here is derived from an EMBL/GenBank/DDBJ whole genome shotgun (WGS) entry which is preliminary data.</text>
</comment>
<evidence type="ECO:0000313" key="2">
    <source>
        <dbReference type="Proteomes" id="UP000789831"/>
    </source>
</evidence>
<evidence type="ECO:0000313" key="1">
    <source>
        <dbReference type="EMBL" id="CAG8528488.1"/>
    </source>
</evidence>
<gene>
    <name evidence="1" type="ORF">AGERDE_LOCUS5592</name>
</gene>